<accession>A0A498IS73</accession>
<dbReference type="Proteomes" id="UP000290289">
    <property type="component" value="Chromosome 11"/>
</dbReference>
<sequence length="79" mass="8956">MSASLTPIYGKAAPKSRTRDLPLMGEDTYHRTKCDLCTTRNPKKEKCSSQLQMTSIIISRRTAAVQEFYLIMVKSSRSQ</sequence>
<dbReference type="EMBL" id="RDQH01000337">
    <property type="protein sequence ID" value="RXH85044.1"/>
    <property type="molecule type" value="Genomic_DNA"/>
</dbReference>
<reference evidence="1 2" key="1">
    <citation type="submission" date="2018-10" db="EMBL/GenBank/DDBJ databases">
        <title>A high-quality apple genome assembly.</title>
        <authorList>
            <person name="Hu J."/>
        </authorList>
    </citation>
    <scope>NUCLEOTIDE SEQUENCE [LARGE SCALE GENOMIC DNA]</scope>
    <source>
        <strain evidence="2">cv. HFTH1</strain>
        <tissue evidence="1">Young leaf</tissue>
    </source>
</reference>
<keyword evidence="2" id="KW-1185">Reference proteome</keyword>
<name>A0A498IS73_MALDO</name>
<gene>
    <name evidence="1" type="ORF">DVH24_041812</name>
</gene>
<dbReference type="AlphaFoldDB" id="A0A498IS73"/>
<evidence type="ECO:0000313" key="1">
    <source>
        <dbReference type="EMBL" id="RXH85044.1"/>
    </source>
</evidence>
<evidence type="ECO:0000313" key="2">
    <source>
        <dbReference type="Proteomes" id="UP000290289"/>
    </source>
</evidence>
<proteinExistence type="predicted"/>
<organism evidence="1 2">
    <name type="scientific">Malus domestica</name>
    <name type="common">Apple</name>
    <name type="synonym">Pyrus malus</name>
    <dbReference type="NCBI Taxonomy" id="3750"/>
    <lineage>
        <taxon>Eukaryota</taxon>
        <taxon>Viridiplantae</taxon>
        <taxon>Streptophyta</taxon>
        <taxon>Embryophyta</taxon>
        <taxon>Tracheophyta</taxon>
        <taxon>Spermatophyta</taxon>
        <taxon>Magnoliopsida</taxon>
        <taxon>eudicotyledons</taxon>
        <taxon>Gunneridae</taxon>
        <taxon>Pentapetalae</taxon>
        <taxon>rosids</taxon>
        <taxon>fabids</taxon>
        <taxon>Rosales</taxon>
        <taxon>Rosaceae</taxon>
        <taxon>Amygdaloideae</taxon>
        <taxon>Maleae</taxon>
        <taxon>Malus</taxon>
    </lineage>
</organism>
<protein>
    <submittedName>
        <fullName evidence="1">Uncharacterized protein</fullName>
    </submittedName>
</protein>
<comment type="caution">
    <text evidence="1">The sequence shown here is derived from an EMBL/GenBank/DDBJ whole genome shotgun (WGS) entry which is preliminary data.</text>
</comment>